<evidence type="ECO:0000256" key="3">
    <source>
        <dbReference type="ARBA" id="ARBA00022840"/>
    </source>
</evidence>
<dbReference type="PANTHER" id="PTHR19211:SF14">
    <property type="entry name" value="ATP-BINDING CASSETTE SUB-FAMILY F MEMBER 1"/>
    <property type="match status" value="1"/>
</dbReference>
<feature type="domain" description="ABC transporter" evidence="5">
    <location>
        <begin position="5"/>
        <end position="253"/>
    </location>
</feature>
<dbReference type="PROSITE" id="PS00211">
    <property type="entry name" value="ABC_TRANSPORTER_1"/>
    <property type="match status" value="1"/>
</dbReference>
<dbReference type="SUPFAM" id="SSF52540">
    <property type="entry name" value="P-loop containing nucleoside triphosphate hydrolases"/>
    <property type="match status" value="2"/>
</dbReference>
<evidence type="ECO:0000256" key="1">
    <source>
        <dbReference type="ARBA" id="ARBA00022737"/>
    </source>
</evidence>
<keyword evidence="4" id="KW-0175">Coiled coil</keyword>
<keyword evidence="3 6" id="KW-0067">ATP-binding</keyword>
<proteinExistence type="predicted"/>
<feature type="domain" description="ABC transporter" evidence="5">
    <location>
        <begin position="328"/>
        <end position="528"/>
    </location>
</feature>
<dbReference type="Proteomes" id="UP001501842">
    <property type="component" value="Unassembled WGS sequence"/>
</dbReference>
<dbReference type="Gene3D" id="3.40.50.300">
    <property type="entry name" value="P-loop containing nucleotide triphosphate hydrolases"/>
    <property type="match status" value="2"/>
</dbReference>
<feature type="coiled-coil region" evidence="4">
    <location>
        <begin position="88"/>
        <end position="115"/>
    </location>
</feature>
<dbReference type="InterPro" id="IPR050611">
    <property type="entry name" value="ABCF"/>
</dbReference>
<dbReference type="SMART" id="SM00382">
    <property type="entry name" value="AAA"/>
    <property type="match status" value="2"/>
</dbReference>
<organism evidence="6 7">
    <name type="scientific">Actinocorallia aurantiaca</name>
    <dbReference type="NCBI Taxonomy" id="46204"/>
    <lineage>
        <taxon>Bacteria</taxon>
        <taxon>Bacillati</taxon>
        <taxon>Actinomycetota</taxon>
        <taxon>Actinomycetes</taxon>
        <taxon>Streptosporangiales</taxon>
        <taxon>Thermomonosporaceae</taxon>
        <taxon>Actinocorallia</taxon>
    </lineage>
</organism>
<gene>
    <name evidence="6" type="ORF">GCM10010439_31790</name>
</gene>
<reference evidence="6 7" key="1">
    <citation type="journal article" date="2019" name="Int. J. Syst. Evol. Microbiol.">
        <title>The Global Catalogue of Microorganisms (GCM) 10K type strain sequencing project: providing services to taxonomists for standard genome sequencing and annotation.</title>
        <authorList>
            <consortium name="The Broad Institute Genomics Platform"/>
            <consortium name="The Broad Institute Genome Sequencing Center for Infectious Disease"/>
            <person name="Wu L."/>
            <person name="Ma J."/>
        </authorList>
    </citation>
    <scope>NUCLEOTIDE SEQUENCE [LARGE SCALE GENOMIC DNA]</scope>
    <source>
        <strain evidence="6 7">JCM 8201</strain>
    </source>
</reference>
<dbReference type="InterPro" id="IPR003439">
    <property type="entry name" value="ABC_transporter-like_ATP-bd"/>
</dbReference>
<protein>
    <submittedName>
        <fullName evidence="6">ABC-F family ATP-binding cassette domain-containing protein</fullName>
    </submittedName>
</protein>
<comment type="caution">
    <text evidence="6">The sequence shown here is derived from an EMBL/GenBank/DDBJ whole genome shotgun (WGS) entry which is preliminary data.</text>
</comment>
<dbReference type="CDD" id="cd03221">
    <property type="entry name" value="ABCF_EF-3"/>
    <property type="match status" value="2"/>
</dbReference>
<name>A0ABN3U913_9ACTN</name>
<dbReference type="GO" id="GO:0005524">
    <property type="term" value="F:ATP binding"/>
    <property type="evidence" value="ECO:0007669"/>
    <property type="project" value="UniProtKB-KW"/>
</dbReference>
<evidence type="ECO:0000259" key="5">
    <source>
        <dbReference type="PROSITE" id="PS50893"/>
    </source>
</evidence>
<keyword evidence="2" id="KW-0547">Nucleotide-binding</keyword>
<dbReference type="EMBL" id="BAAATZ010000012">
    <property type="protein sequence ID" value="GAA2727040.1"/>
    <property type="molecule type" value="Genomic_DNA"/>
</dbReference>
<dbReference type="RefSeq" id="WP_344451155.1">
    <property type="nucleotide sequence ID" value="NZ_BAAATZ010000012.1"/>
</dbReference>
<dbReference type="InterPro" id="IPR027417">
    <property type="entry name" value="P-loop_NTPase"/>
</dbReference>
<dbReference type="PANTHER" id="PTHR19211">
    <property type="entry name" value="ATP-BINDING TRANSPORT PROTEIN-RELATED"/>
    <property type="match status" value="1"/>
</dbReference>
<dbReference type="InterPro" id="IPR017871">
    <property type="entry name" value="ABC_transporter-like_CS"/>
</dbReference>
<keyword evidence="7" id="KW-1185">Reference proteome</keyword>
<dbReference type="Pfam" id="PF00005">
    <property type="entry name" value="ABC_tran"/>
    <property type="match status" value="2"/>
</dbReference>
<evidence type="ECO:0000256" key="2">
    <source>
        <dbReference type="ARBA" id="ARBA00022741"/>
    </source>
</evidence>
<dbReference type="PROSITE" id="PS50893">
    <property type="entry name" value="ABC_TRANSPORTER_2"/>
    <property type="match status" value="2"/>
</dbReference>
<keyword evidence="1" id="KW-0677">Repeat</keyword>
<accession>A0ABN3U913</accession>
<evidence type="ECO:0000313" key="6">
    <source>
        <dbReference type="EMBL" id="GAA2727040.1"/>
    </source>
</evidence>
<dbReference type="InterPro" id="IPR003593">
    <property type="entry name" value="AAA+_ATPase"/>
</dbReference>
<evidence type="ECO:0000313" key="7">
    <source>
        <dbReference type="Proteomes" id="UP001501842"/>
    </source>
</evidence>
<sequence>MPTQLSLRGISKSYAGRVVLDQVSLTVKPGERVCVVGENGSGKSTLLRLAAGLEAPDDGEVVVSASGGVGHLAQTLELPATYTVRQAVDAALADLKAIKRRMRELEADLTEERLAEYGELLDVYDLRGGYEAEARTGAALQALGLGHVEDGRPLGSLSGGERSRLGLACLIAASPELLLLDEPTNHLDDGALAWLEDGLRAHRGTVVAVSHDRVFLERVATSILEVENGAVTRYGNGYSGYLAEQAAARERARQAWLDWCEELREAERFATTTAHRVAHGRVIKDGNKMAYDRAGGRVQSSVSSRVRQARERIRRLRESPVSEPPEPLRFSGAFTPGATDGPLVSLHGVRVADRLSLDGFAVHRGERVLVTGPNGSGKSTFLKLLAGELAPDAGTVHRRGRIAHLPQDPSVPDPSRTLLESFAEGRPDGAEERLLSLGLFRPEALRTPLGSLSTGQLQRLSLARLLTSPADLVLLDEPTNHLSPKLVAELEQALASYQGALVLVTHDRALRTGFTGTRLDLRPNHASIR</sequence>
<evidence type="ECO:0000256" key="4">
    <source>
        <dbReference type="SAM" id="Coils"/>
    </source>
</evidence>